<feature type="compositionally biased region" description="Polar residues" evidence="4">
    <location>
        <begin position="1"/>
        <end position="32"/>
    </location>
</feature>
<evidence type="ECO:0000313" key="6">
    <source>
        <dbReference type="EMBL" id="OEJ80424.1"/>
    </source>
</evidence>
<dbReference type="Proteomes" id="UP000095728">
    <property type="component" value="Unassembled WGS sequence"/>
</dbReference>
<keyword evidence="6" id="KW-0812">Transmembrane</keyword>
<dbReference type="Pfam" id="PF12734">
    <property type="entry name" value="CYSTM"/>
    <property type="match status" value="1"/>
</dbReference>
<accession>A0A1E5R0J9</accession>
<feature type="region of interest" description="Disordered" evidence="4">
    <location>
        <begin position="1"/>
        <end position="86"/>
    </location>
</feature>
<dbReference type="AlphaFoldDB" id="A0A1E5R0J9"/>
<dbReference type="InterPro" id="IPR028144">
    <property type="entry name" value="CYSTM_dom"/>
</dbReference>
<evidence type="ECO:0000313" key="7">
    <source>
        <dbReference type="Proteomes" id="UP000095728"/>
    </source>
</evidence>
<comment type="caution">
    <text evidence="6">The sequence shown here is derived from an EMBL/GenBank/DDBJ whole genome shotgun (WGS) entry which is preliminary data.</text>
</comment>
<protein>
    <submittedName>
        <fullName evidence="6">Cysteine-rich and transmembrane domain-containing protein</fullName>
    </submittedName>
</protein>
<dbReference type="FunCoup" id="A0A1E5R0J9">
    <property type="interactions" value="29"/>
</dbReference>
<gene>
    <name evidence="6" type="ORF">AWRI3579_g4455</name>
</gene>
<organism evidence="6 7">
    <name type="scientific">Hanseniaspora osmophila</name>
    <dbReference type="NCBI Taxonomy" id="56408"/>
    <lineage>
        <taxon>Eukaryota</taxon>
        <taxon>Fungi</taxon>
        <taxon>Dikarya</taxon>
        <taxon>Ascomycota</taxon>
        <taxon>Saccharomycotina</taxon>
        <taxon>Saccharomycetes</taxon>
        <taxon>Saccharomycodales</taxon>
        <taxon>Saccharomycodaceae</taxon>
        <taxon>Hanseniaspora</taxon>
    </lineage>
</organism>
<comment type="subcellular location">
    <subcellularLocation>
        <location evidence="1">Membrane</location>
    </subcellularLocation>
</comment>
<proteinExistence type="inferred from homology"/>
<comment type="similarity">
    <text evidence="2">Belongs to the CYSTM1 family.</text>
</comment>
<evidence type="ECO:0000256" key="2">
    <source>
        <dbReference type="ARBA" id="ARBA00009444"/>
    </source>
</evidence>
<evidence type="ECO:0000256" key="3">
    <source>
        <dbReference type="ARBA" id="ARBA00023136"/>
    </source>
</evidence>
<dbReference type="STRING" id="56408.A0A1E5R0J9"/>
<name>A0A1E5R0J9_9ASCO</name>
<dbReference type="InParanoid" id="A0A1E5R0J9"/>
<evidence type="ECO:0000256" key="1">
    <source>
        <dbReference type="ARBA" id="ARBA00004370"/>
    </source>
</evidence>
<keyword evidence="3" id="KW-0472">Membrane</keyword>
<feature type="compositionally biased region" description="Low complexity" evidence="4">
    <location>
        <begin position="41"/>
        <end position="86"/>
    </location>
</feature>
<sequence length="126" mass="14792">MSANEYYSQSTEKQQYTRPSGPPQQQHQYSQTETHDRGYAPQQQYYQQQQPQQQGYSQQGYPQQGYQQQGYPQQGYPQQGYQQQGYYQQQQQPMYVQQPKPTNNNQDCLTACLAAMCVCCTLDMLF</sequence>
<evidence type="ECO:0000256" key="4">
    <source>
        <dbReference type="SAM" id="MobiDB-lite"/>
    </source>
</evidence>
<dbReference type="GO" id="GO:0016020">
    <property type="term" value="C:membrane"/>
    <property type="evidence" value="ECO:0007669"/>
    <property type="project" value="UniProtKB-SubCell"/>
</dbReference>
<feature type="domain" description="Cysteine-rich transmembrane" evidence="5">
    <location>
        <begin position="93"/>
        <end position="126"/>
    </location>
</feature>
<evidence type="ECO:0000259" key="5">
    <source>
        <dbReference type="Pfam" id="PF12734"/>
    </source>
</evidence>
<keyword evidence="7" id="KW-1185">Reference proteome</keyword>
<dbReference type="EMBL" id="LPNM01000012">
    <property type="protein sequence ID" value="OEJ80424.1"/>
    <property type="molecule type" value="Genomic_DNA"/>
</dbReference>
<reference evidence="7" key="1">
    <citation type="journal article" date="2016" name="Genome Announc.">
        <title>Genome sequences of three species of Hanseniaspora isolated from spontaneous wine fermentations.</title>
        <authorList>
            <person name="Sternes P.R."/>
            <person name="Lee D."/>
            <person name="Kutyna D.R."/>
            <person name="Borneman A.R."/>
        </authorList>
    </citation>
    <scope>NUCLEOTIDE SEQUENCE [LARGE SCALE GENOMIC DNA]</scope>
    <source>
        <strain evidence="7">AWRI3579</strain>
    </source>
</reference>
<dbReference type="OrthoDB" id="4095974at2759"/>